<dbReference type="GO" id="GO:0008898">
    <property type="term" value="F:S-adenosylmethionine-homocysteine S-methyltransferase activity"/>
    <property type="evidence" value="ECO:0007669"/>
    <property type="project" value="TreeGrafter"/>
</dbReference>
<evidence type="ECO:0000256" key="4">
    <source>
        <dbReference type="ARBA" id="ARBA00022833"/>
    </source>
</evidence>
<dbReference type="PROSITE" id="PS50970">
    <property type="entry name" value="HCY"/>
    <property type="match status" value="1"/>
</dbReference>
<accession>A0A6C7E1H9</accession>
<evidence type="ECO:0000256" key="1">
    <source>
        <dbReference type="ARBA" id="ARBA00022603"/>
    </source>
</evidence>
<feature type="binding site" evidence="5 6">
    <location>
        <position position="228"/>
    </location>
    <ligand>
        <name>Zn(2+)</name>
        <dbReference type="ChEBI" id="CHEBI:29105"/>
    </ligand>
</feature>
<dbReference type="EC" id="2.1.1.10" evidence="8"/>
<protein>
    <submittedName>
        <fullName evidence="8">Homocysteine S-methyltransferase</fullName>
        <ecNumber evidence="8">2.1.1.10</ecNumber>
    </submittedName>
</protein>
<dbReference type="EMBL" id="AP012057">
    <property type="protein sequence ID" value="BAN00753.1"/>
    <property type="molecule type" value="Genomic_DNA"/>
</dbReference>
<dbReference type="PANTHER" id="PTHR46015:SF1">
    <property type="entry name" value="HOMOCYSTEINE S-METHYLTRANSFERASE-LIKE ISOFORM 1"/>
    <property type="match status" value="1"/>
</dbReference>
<keyword evidence="1 6" id="KW-0489">Methyltransferase</keyword>
<dbReference type="InterPro" id="IPR036589">
    <property type="entry name" value="HCY_dom_sf"/>
</dbReference>
<dbReference type="KEGG" id="aym:YM304_04390"/>
<keyword evidence="2 6" id="KW-0808">Transferase</keyword>
<dbReference type="SUPFAM" id="SSF82282">
    <property type="entry name" value="Homocysteine S-methyltransferase"/>
    <property type="match status" value="1"/>
</dbReference>
<name>A0A6C7E1H9_ILUCY</name>
<evidence type="ECO:0000256" key="5">
    <source>
        <dbReference type="PIRSR" id="PIRSR037505-2"/>
    </source>
</evidence>
<evidence type="ECO:0000313" key="8">
    <source>
        <dbReference type="EMBL" id="BAN00753.1"/>
    </source>
</evidence>
<feature type="binding site" evidence="6">
    <location>
        <position position="292"/>
    </location>
    <ligand>
        <name>Zn(2+)</name>
        <dbReference type="ChEBI" id="CHEBI:29105"/>
    </ligand>
</feature>
<dbReference type="Gene3D" id="3.20.20.330">
    <property type="entry name" value="Homocysteine-binding-like domain"/>
    <property type="match status" value="1"/>
</dbReference>
<dbReference type="NCBIfam" id="NF007020">
    <property type="entry name" value="PRK09485.1"/>
    <property type="match status" value="1"/>
</dbReference>
<dbReference type="Proteomes" id="UP000011863">
    <property type="component" value="Chromosome"/>
</dbReference>
<feature type="binding site" evidence="6">
    <location>
        <position position="291"/>
    </location>
    <ligand>
        <name>Zn(2+)</name>
        <dbReference type="ChEBI" id="CHEBI:29105"/>
    </ligand>
</feature>
<dbReference type="AlphaFoldDB" id="A0A6C7E1H9"/>
<dbReference type="InterPro" id="IPR051486">
    <property type="entry name" value="Hcy_S-methyltransferase"/>
</dbReference>
<sequence length="308" mass="31895">MGMRESASATSDVISFDGSVVVLDGGLSTALEVGGADLSDDLWTARLLRHDPAAIVAAHAAYFEAGADVAITASYQASVSGFVAAGIERAEAERLIASSVELAKEARDQITPGERPLLVAASVGPYGAVLADGSEYRGDYGLSAGELRDFHLPRLELLASAEPDLFAVETIPDVREAEVLVPLLDEVGLPAWFSYTVADGRTRAGQPLDEAFATLAGSSSIVAAGVNCSAPEDVLAAIHAVVVATGLPGVAYPNRGERWDPATNSWTGADSYSLDLVPEWIAAGARLIGGCCQISPGDIAELARTIRS</sequence>
<dbReference type="PIRSF" id="PIRSF037505">
    <property type="entry name" value="Betaine_HMT"/>
    <property type="match status" value="1"/>
</dbReference>
<evidence type="ECO:0000313" key="9">
    <source>
        <dbReference type="Proteomes" id="UP000011863"/>
    </source>
</evidence>
<gene>
    <name evidence="8" type="primary">mmuM</name>
    <name evidence="8" type="ORF">YM304_04390</name>
</gene>
<keyword evidence="3 5" id="KW-0479">Metal-binding</keyword>
<dbReference type="GO" id="GO:0009086">
    <property type="term" value="P:methionine biosynthetic process"/>
    <property type="evidence" value="ECO:0007669"/>
    <property type="project" value="InterPro"/>
</dbReference>
<dbReference type="InterPro" id="IPR017226">
    <property type="entry name" value="BHMT-like"/>
</dbReference>
<keyword evidence="9" id="KW-1185">Reference proteome</keyword>
<keyword evidence="4 5" id="KW-0862">Zinc</keyword>
<proteinExistence type="predicted"/>
<evidence type="ECO:0000259" key="7">
    <source>
        <dbReference type="PROSITE" id="PS50970"/>
    </source>
</evidence>
<dbReference type="InterPro" id="IPR003726">
    <property type="entry name" value="HCY_dom"/>
</dbReference>
<comment type="cofactor">
    <cofactor evidence="5">
        <name>Zn(2+)</name>
        <dbReference type="ChEBI" id="CHEBI:29105"/>
    </cofactor>
    <text evidence="5">Binds 1 zinc ion per subunit.</text>
</comment>
<organism evidence="8 9">
    <name type="scientific">Ilumatobacter coccineus (strain NBRC 103263 / KCTC 29153 / YM16-304)</name>
    <dbReference type="NCBI Taxonomy" id="1313172"/>
    <lineage>
        <taxon>Bacteria</taxon>
        <taxon>Bacillati</taxon>
        <taxon>Actinomycetota</taxon>
        <taxon>Acidimicrobiia</taxon>
        <taxon>Acidimicrobiales</taxon>
        <taxon>Ilumatobacteraceae</taxon>
        <taxon>Ilumatobacter</taxon>
    </lineage>
</organism>
<evidence type="ECO:0000256" key="6">
    <source>
        <dbReference type="PROSITE-ProRule" id="PRU00333"/>
    </source>
</evidence>
<dbReference type="GO" id="GO:0033528">
    <property type="term" value="P:S-methylmethionine cycle"/>
    <property type="evidence" value="ECO:0007669"/>
    <property type="project" value="TreeGrafter"/>
</dbReference>
<dbReference type="GO" id="GO:0032259">
    <property type="term" value="P:methylation"/>
    <property type="evidence" value="ECO:0007669"/>
    <property type="project" value="UniProtKB-KW"/>
</dbReference>
<evidence type="ECO:0000256" key="2">
    <source>
        <dbReference type="ARBA" id="ARBA00022679"/>
    </source>
</evidence>
<dbReference type="PANTHER" id="PTHR46015">
    <property type="entry name" value="ZGC:172121"/>
    <property type="match status" value="1"/>
</dbReference>
<dbReference type="Pfam" id="PF02574">
    <property type="entry name" value="S-methyl_trans"/>
    <property type="match status" value="1"/>
</dbReference>
<reference evidence="8 9" key="1">
    <citation type="journal article" date="2013" name="Int. J. Syst. Evol. Microbiol.">
        <title>Ilumatobacter nonamiense sp. nov. and Ilumatobacter coccineum sp. nov., isolated from seashore sand.</title>
        <authorList>
            <person name="Matsumoto A."/>
            <person name="Kasai H."/>
            <person name="Matsuo Y."/>
            <person name="Shizuri Y."/>
            <person name="Ichikawa N."/>
            <person name="Fujita N."/>
            <person name="Omura S."/>
            <person name="Takahashi Y."/>
        </authorList>
    </citation>
    <scope>NUCLEOTIDE SEQUENCE [LARGE SCALE GENOMIC DNA]</scope>
    <source>
        <strain evidence="9">NBRC 103263 / KCTC 29153 / YM16-304</strain>
    </source>
</reference>
<evidence type="ECO:0000256" key="3">
    <source>
        <dbReference type="ARBA" id="ARBA00022723"/>
    </source>
</evidence>
<dbReference type="GO" id="GO:0008270">
    <property type="term" value="F:zinc ion binding"/>
    <property type="evidence" value="ECO:0007669"/>
    <property type="project" value="InterPro"/>
</dbReference>
<feature type="domain" description="Hcy-binding" evidence="7">
    <location>
        <begin position="9"/>
        <end position="306"/>
    </location>
</feature>